<dbReference type="InterPro" id="IPR048907">
    <property type="entry name" value="WHD_MCM_arc"/>
</dbReference>
<dbReference type="InterPro" id="IPR036390">
    <property type="entry name" value="WH_DNA-bd_sf"/>
</dbReference>
<sequence>MLFDPRPKDNLKDLFDRESEIALLKNSLDSPLIVIIGLRRTGKTSLIKSVLNDTKSTYIFLDMRRFENKEYIVYKDFIKSLEREINEITRKNKDLLSYLRHIQGVQVMGFSVSFSWGEEKVEISDVFSELNDWASEKGKTMHIVIDEAQELIKLRGYDILPSIAYAYDNLKNLSFIITGSEVRVRDKFLKLEDENSPLFGRAHIEINLVPFSKETAIRFLEEGFKEQGINFPDSEKIFDILGGNPGWLTYFGYIYIKHGRDEEKAILETKRYAKRLLSREFCNFIKEGGRDKRRYLKVIETCRKGCSWKDIKNSLEALEGREINDGTVSNIINNLLEYSFLVKEDRKYMITDKLLGEIIDVRC</sequence>
<evidence type="ECO:0000313" key="3">
    <source>
        <dbReference type="EMBL" id="BDB97505.1"/>
    </source>
</evidence>
<dbReference type="GO" id="GO:0005524">
    <property type="term" value="F:ATP binding"/>
    <property type="evidence" value="ECO:0007669"/>
    <property type="project" value="InterPro"/>
</dbReference>
<proteinExistence type="predicted"/>
<dbReference type="Gene3D" id="1.10.10.10">
    <property type="entry name" value="Winged helix-like DNA-binding domain superfamily/Winged helix DNA-binding domain"/>
    <property type="match status" value="1"/>
</dbReference>
<keyword evidence="4" id="KW-1185">Reference proteome</keyword>
<dbReference type="Pfam" id="PF21100">
    <property type="entry name" value="WHD_MCM"/>
    <property type="match status" value="1"/>
</dbReference>
<organism evidence="3 4">
    <name type="scientific">Saccharolobus caldissimus</name>
    <dbReference type="NCBI Taxonomy" id="1702097"/>
    <lineage>
        <taxon>Archaea</taxon>
        <taxon>Thermoproteota</taxon>
        <taxon>Thermoprotei</taxon>
        <taxon>Sulfolobales</taxon>
        <taxon>Sulfolobaceae</taxon>
        <taxon>Saccharolobus</taxon>
    </lineage>
</organism>
<dbReference type="InterPro" id="IPR027417">
    <property type="entry name" value="P-loop_NTPase"/>
</dbReference>
<dbReference type="InterPro" id="IPR036388">
    <property type="entry name" value="WH-like_DNA-bd_sf"/>
</dbReference>
<dbReference type="Proteomes" id="UP001319921">
    <property type="component" value="Chromosome"/>
</dbReference>
<reference evidence="3 4" key="1">
    <citation type="journal article" date="2022" name="Microbiol. Resour. Announc.">
        <title>Complete Genome Sequence of the Hyperthermophilic and Acidophilic Archaeon Saccharolobus caldissimus Strain HS-3T.</title>
        <authorList>
            <person name="Sakai H.D."/>
            <person name="Kurosawa N."/>
        </authorList>
    </citation>
    <scope>NUCLEOTIDE SEQUENCE [LARGE SCALE GENOMIC DNA]</scope>
    <source>
        <strain evidence="3 4">JCM32116</strain>
    </source>
</reference>
<protein>
    <submittedName>
        <fullName evidence="3">ATPase AAA</fullName>
    </submittedName>
</protein>
<evidence type="ECO:0000259" key="2">
    <source>
        <dbReference type="Pfam" id="PF21100"/>
    </source>
</evidence>
<gene>
    <name evidence="3" type="ORF">SACC_05220</name>
</gene>
<dbReference type="KEGG" id="scas:SACC_05220"/>
<feature type="domain" description="MCM C-terminal" evidence="2">
    <location>
        <begin position="292"/>
        <end position="348"/>
    </location>
</feature>
<dbReference type="SUPFAM" id="SSF52540">
    <property type="entry name" value="P-loop containing nucleoside triphosphate hydrolases"/>
    <property type="match status" value="1"/>
</dbReference>
<dbReference type="Gene3D" id="3.40.50.300">
    <property type="entry name" value="P-loop containing nucleotide triphosphate hydrolases"/>
    <property type="match status" value="1"/>
</dbReference>
<dbReference type="EMBL" id="AP025226">
    <property type="protein sequence ID" value="BDB97505.1"/>
    <property type="molecule type" value="Genomic_DNA"/>
</dbReference>
<dbReference type="Pfam" id="PF01637">
    <property type="entry name" value="ATPase_2"/>
    <property type="match status" value="1"/>
</dbReference>
<dbReference type="PANTHER" id="PTHR34301:SF8">
    <property type="entry name" value="ATPASE DOMAIN-CONTAINING PROTEIN"/>
    <property type="match status" value="1"/>
</dbReference>
<dbReference type="PANTHER" id="PTHR34301">
    <property type="entry name" value="DNA-BINDING PROTEIN-RELATED"/>
    <property type="match status" value="1"/>
</dbReference>
<dbReference type="AlphaFoldDB" id="A0AAQ4CNX4"/>
<dbReference type="SUPFAM" id="SSF46785">
    <property type="entry name" value="Winged helix' DNA-binding domain"/>
    <property type="match status" value="1"/>
</dbReference>
<evidence type="ECO:0000313" key="4">
    <source>
        <dbReference type="Proteomes" id="UP001319921"/>
    </source>
</evidence>
<name>A0AAQ4CNX4_9CREN</name>
<accession>A0AAQ4CNX4</accession>
<dbReference type="Gene3D" id="1.10.8.60">
    <property type="match status" value="1"/>
</dbReference>
<evidence type="ECO:0000259" key="1">
    <source>
        <dbReference type="Pfam" id="PF01637"/>
    </source>
</evidence>
<feature type="domain" description="ATPase" evidence="1">
    <location>
        <begin position="14"/>
        <end position="250"/>
    </location>
</feature>
<dbReference type="InterPro" id="IPR011579">
    <property type="entry name" value="ATPase_dom"/>
</dbReference>